<dbReference type="GO" id="GO:0051301">
    <property type="term" value="P:cell division"/>
    <property type="evidence" value="ECO:0007669"/>
    <property type="project" value="UniProtKB-UniRule"/>
</dbReference>
<evidence type="ECO:0000256" key="8">
    <source>
        <dbReference type="ARBA" id="ARBA00023328"/>
    </source>
</evidence>
<dbReference type="OMA" id="HEDQRMK"/>
<keyword evidence="9" id="KW-0539">Nucleus</keyword>
<dbReference type="GeneID" id="63682632"/>
<dbReference type="Proteomes" id="UP000030653">
    <property type="component" value="Unassembled WGS sequence"/>
</dbReference>
<evidence type="ECO:0000256" key="2">
    <source>
        <dbReference type="ARBA" id="ARBA00022454"/>
    </source>
</evidence>
<dbReference type="STRING" id="1858805.M5G5E6"/>
<evidence type="ECO:0000259" key="11">
    <source>
        <dbReference type="Pfam" id="PF08234"/>
    </source>
</evidence>
<dbReference type="Gene3D" id="3.30.457.50">
    <property type="entry name" value="Chromosome segregation protein Spc25"/>
    <property type="match status" value="1"/>
</dbReference>
<dbReference type="PANTHER" id="PTHR14281">
    <property type="entry name" value="KINETOCHORE PROTEIN SPC25-RELATED"/>
    <property type="match status" value="1"/>
</dbReference>
<proteinExistence type="inferred from homology"/>
<organism evidence="12 13">
    <name type="scientific">Dacryopinax primogenitus (strain DJM 731)</name>
    <name type="common">Brown rot fungus</name>
    <dbReference type="NCBI Taxonomy" id="1858805"/>
    <lineage>
        <taxon>Eukaryota</taxon>
        <taxon>Fungi</taxon>
        <taxon>Dikarya</taxon>
        <taxon>Basidiomycota</taxon>
        <taxon>Agaricomycotina</taxon>
        <taxon>Dacrymycetes</taxon>
        <taxon>Dacrymycetales</taxon>
        <taxon>Dacrymycetaceae</taxon>
        <taxon>Dacryopinax</taxon>
    </lineage>
</organism>
<feature type="coiled-coil region" evidence="10">
    <location>
        <begin position="67"/>
        <end position="143"/>
    </location>
</feature>
<sequence>MTAVTATHPAVAGFNLSIILASPQPSIPLHPKPLLHSLAAFQAAVDAYVHKGKQEIGRRKEAQGLRLNEDADRKREMEEAIEREKRREIELIEVLEKERLEAKEMESSLQLLKKQLASLTEQASALDGEANDLRMRINRLRKDKSRDISLLQDRAQSMSPQLALYEGALGFSVTGVKDDILLFKFMHLEESAPTRLFSFVLDLSQQDYIVTMSEPPLGAMPRLVDELNNTRQFWTFIKGVRAAFLTELEETWI</sequence>
<dbReference type="PANTHER" id="PTHR14281:SF0">
    <property type="entry name" value="KINETOCHORE PROTEIN SPC25"/>
    <property type="match status" value="1"/>
</dbReference>
<dbReference type="HOGENOM" id="CLU_093947_0_0_1"/>
<name>M5G5E6_DACPD</name>
<dbReference type="CDD" id="cd23784">
    <property type="entry name" value="RWD_Spc25"/>
    <property type="match status" value="1"/>
</dbReference>
<protein>
    <recommendedName>
        <fullName evidence="9">Kinetochore protein SPC25</fullName>
    </recommendedName>
</protein>
<evidence type="ECO:0000256" key="7">
    <source>
        <dbReference type="ARBA" id="ARBA00023306"/>
    </source>
</evidence>
<dbReference type="InterPro" id="IPR013255">
    <property type="entry name" value="Spc25_C"/>
</dbReference>
<reference evidence="12 13" key="1">
    <citation type="journal article" date="2012" name="Science">
        <title>The Paleozoic origin of enzymatic lignin decomposition reconstructed from 31 fungal genomes.</title>
        <authorList>
            <person name="Floudas D."/>
            <person name="Binder M."/>
            <person name="Riley R."/>
            <person name="Barry K."/>
            <person name="Blanchette R.A."/>
            <person name="Henrissat B."/>
            <person name="Martinez A.T."/>
            <person name="Otillar R."/>
            <person name="Spatafora J.W."/>
            <person name="Yadav J.S."/>
            <person name="Aerts A."/>
            <person name="Benoit I."/>
            <person name="Boyd A."/>
            <person name="Carlson A."/>
            <person name="Copeland A."/>
            <person name="Coutinho P.M."/>
            <person name="de Vries R.P."/>
            <person name="Ferreira P."/>
            <person name="Findley K."/>
            <person name="Foster B."/>
            <person name="Gaskell J."/>
            <person name="Glotzer D."/>
            <person name="Gorecki P."/>
            <person name="Heitman J."/>
            <person name="Hesse C."/>
            <person name="Hori C."/>
            <person name="Igarashi K."/>
            <person name="Jurgens J.A."/>
            <person name="Kallen N."/>
            <person name="Kersten P."/>
            <person name="Kohler A."/>
            <person name="Kuees U."/>
            <person name="Kumar T.K.A."/>
            <person name="Kuo A."/>
            <person name="LaButti K."/>
            <person name="Larrondo L.F."/>
            <person name="Lindquist E."/>
            <person name="Ling A."/>
            <person name="Lombard V."/>
            <person name="Lucas S."/>
            <person name="Lundell T."/>
            <person name="Martin R."/>
            <person name="McLaughlin D.J."/>
            <person name="Morgenstern I."/>
            <person name="Morin E."/>
            <person name="Murat C."/>
            <person name="Nagy L.G."/>
            <person name="Nolan M."/>
            <person name="Ohm R.A."/>
            <person name="Patyshakuliyeva A."/>
            <person name="Rokas A."/>
            <person name="Ruiz-Duenas F.J."/>
            <person name="Sabat G."/>
            <person name="Salamov A."/>
            <person name="Samejima M."/>
            <person name="Schmutz J."/>
            <person name="Slot J.C."/>
            <person name="St John F."/>
            <person name="Stenlid J."/>
            <person name="Sun H."/>
            <person name="Sun S."/>
            <person name="Syed K."/>
            <person name="Tsang A."/>
            <person name="Wiebenga A."/>
            <person name="Young D."/>
            <person name="Pisabarro A."/>
            <person name="Eastwood D.C."/>
            <person name="Martin F."/>
            <person name="Cullen D."/>
            <person name="Grigoriev I.V."/>
            <person name="Hibbett D.S."/>
        </authorList>
    </citation>
    <scope>NUCLEOTIDE SEQUENCE [LARGE SCALE GENOMIC DNA]</scope>
    <source>
        <strain evidence="12 13">DJM-731 SS1</strain>
    </source>
</reference>
<keyword evidence="8 9" id="KW-0137">Centromere</keyword>
<evidence type="ECO:0000256" key="6">
    <source>
        <dbReference type="ARBA" id="ARBA00023054"/>
    </source>
</evidence>
<evidence type="ECO:0000256" key="9">
    <source>
        <dbReference type="RuleBase" id="RU367150"/>
    </source>
</evidence>
<keyword evidence="13" id="KW-1185">Reference proteome</keyword>
<accession>M5G5E6</accession>
<evidence type="ECO:0000256" key="10">
    <source>
        <dbReference type="SAM" id="Coils"/>
    </source>
</evidence>
<comment type="subcellular location">
    <subcellularLocation>
        <location evidence="9">Nucleus</location>
    </subcellularLocation>
    <subcellularLocation>
        <location evidence="9">Chromosome</location>
        <location evidence="9">Centromere</location>
        <location evidence="9">Kinetochore</location>
    </subcellularLocation>
</comment>
<dbReference type="EMBL" id="JH795871">
    <property type="protein sequence ID" value="EJT98977.1"/>
    <property type="molecule type" value="Genomic_DNA"/>
</dbReference>
<evidence type="ECO:0000256" key="4">
    <source>
        <dbReference type="ARBA" id="ARBA00022776"/>
    </source>
</evidence>
<dbReference type="InterPro" id="IPR045143">
    <property type="entry name" value="Spc25"/>
</dbReference>
<keyword evidence="2 9" id="KW-0158">Chromosome</keyword>
<dbReference type="GO" id="GO:0005634">
    <property type="term" value="C:nucleus"/>
    <property type="evidence" value="ECO:0007669"/>
    <property type="project" value="UniProtKB-SubCell"/>
</dbReference>
<dbReference type="GO" id="GO:0031262">
    <property type="term" value="C:Ndc80 complex"/>
    <property type="evidence" value="ECO:0007669"/>
    <property type="project" value="InterPro"/>
</dbReference>
<dbReference type="OrthoDB" id="4056921at2759"/>
<feature type="domain" description="Chromosome segregation protein Spc25 C-terminal" evidence="11">
    <location>
        <begin position="176"/>
        <end position="244"/>
    </location>
</feature>
<comment type="similarity">
    <text evidence="1 9">Belongs to the SPC25 family.</text>
</comment>
<dbReference type="RefSeq" id="XP_040625875.1">
    <property type="nucleotide sequence ID" value="XM_040767570.1"/>
</dbReference>
<evidence type="ECO:0000256" key="5">
    <source>
        <dbReference type="ARBA" id="ARBA00022838"/>
    </source>
</evidence>
<keyword evidence="5 9" id="KW-0995">Kinetochore</keyword>
<keyword evidence="3 9" id="KW-0132">Cell division</keyword>
<keyword evidence="7 9" id="KW-0131">Cell cycle</keyword>
<keyword evidence="4 9" id="KW-0498">Mitosis</keyword>
<evidence type="ECO:0000256" key="1">
    <source>
        <dbReference type="ARBA" id="ARBA00006379"/>
    </source>
</evidence>
<dbReference type="GO" id="GO:0007059">
    <property type="term" value="P:chromosome segregation"/>
    <property type="evidence" value="ECO:0007669"/>
    <property type="project" value="InterPro"/>
</dbReference>
<comment type="function">
    <text evidence="9">Acts as a component of the essential kinetochore-associated NDC80 complex, which is required for chromosome segregation and spindle checkpoint activity.</text>
</comment>
<evidence type="ECO:0000256" key="3">
    <source>
        <dbReference type="ARBA" id="ARBA00022618"/>
    </source>
</evidence>
<keyword evidence="6 10" id="KW-0175">Coiled coil</keyword>
<comment type="subunit">
    <text evidence="9">Component of the NDC80 complex.</text>
</comment>
<dbReference type="AlphaFoldDB" id="M5G5E6"/>
<evidence type="ECO:0000313" key="13">
    <source>
        <dbReference type="Proteomes" id="UP000030653"/>
    </source>
</evidence>
<evidence type="ECO:0000313" key="12">
    <source>
        <dbReference type="EMBL" id="EJT98977.1"/>
    </source>
</evidence>
<dbReference type="Pfam" id="PF08234">
    <property type="entry name" value="Spindle_Spc25"/>
    <property type="match status" value="1"/>
</dbReference>
<gene>
    <name evidence="12" type="ORF">DACRYDRAFT_101583</name>
</gene>